<dbReference type="Pfam" id="PF13280">
    <property type="entry name" value="WYL"/>
    <property type="match status" value="1"/>
</dbReference>
<dbReference type="PANTHER" id="PTHR34580">
    <property type="match status" value="1"/>
</dbReference>
<evidence type="ECO:0000313" key="3">
    <source>
        <dbReference type="EMBL" id="SJZ54560.1"/>
    </source>
</evidence>
<name>A0A1T4LIM8_9FIRM</name>
<organism evidence="3 4">
    <name type="scientific">Anaerorhabdus furcosa</name>
    <dbReference type="NCBI Taxonomy" id="118967"/>
    <lineage>
        <taxon>Bacteria</taxon>
        <taxon>Bacillati</taxon>
        <taxon>Bacillota</taxon>
        <taxon>Erysipelotrichia</taxon>
        <taxon>Erysipelotrichales</taxon>
        <taxon>Erysipelotrichaceae</taxon>
        <taxon>Anaerorhabdus</taxon>
    </lineage>
</organism>
<evidence type="ECO:0000259" key="1">
    <source>
        <dbReference type="Pfam" id="PF13280"/>
    </source>
</evidence>
<reference evidence="4" key="1">
    <citation type="submission" date="2017-02" db="EMBL/GenBank/DDBJ databases">
        <authorList>
            <person name="Varghese N."/>
            <person name="Submissions S."/>
        </authorList>
    </citation>
    <scope>NUCLEOTIDE SEQUENCE [LARGE SCALE GENOMIC DNA]</scope>
    <source>
        <strain evidence="4">ATCC 25662</strain>
    </source>
</reference>
<protein>
    <submittedName>
        <fullName evidence="3">Predicted DNA-binding transcriptional regulator YafY, contains an HTH and WYL domains</fullName>
    </submittedName>
</protein>
<dbReference type="STRING" id="118967.SAMN02745191_0907"/>
<dbReference type="RefSeq" id="WP_078711333.1">
    <property type="nucleotide sequence ID" value="NZ_FUWY01000002.1"/>
</dbReference>
<dbReference type="PANTHER" id="PTHR34580:SF1">
    <property type="entry name" value="PROTEIN PAFC"/>
    <property type="match status" value="1"/>
</dbReference>
<dbReference type="SUPFAM" id="SSF46785">
    <property type="entry name" value="Winged helix' DNA-binding domain"/>
    <property type="match status" value="1"/>
</dbReference>
<dbReference type="PROSITE" id="PS52050">
    <property type="entry name" value="WYL"/>
    <property type="match status" value="1"/>
</dbReference>
<dbReference type="AlphaFoldDB" id="A0A1T4LIM8"/>
<dbReference type="InterPro" id="IPR051534">
    <property type="entry name" value="CBASS_pafABC_assoc_protein"/>
</dbReference>
<dbReference type="Proteomes" id="UP000243297">
    <property type="component" value="Unassembled WGS sequence"/>
</dbReference>
<dbReference type="InterPro" id="IPR026881">
    <property type="entry name" value="WYL_dom"/>
</dbReference>
<accession>A0A1T4LIM8</accession>
<evidence type="ECO:0000259" key="2">
    <source>
        <dbReference type="Pfam" id="PF25583"/>
    </source>
</evidence>
<evidence type="ECO:0000313" key="4">
    <source>
        <dbReference type="Proteomes" id="UP000243297"/>
    </source>
</evidence>
<feature type="domain" description="WYL" evidence="1">
    <location>
        <begin position="138"/>
        <end position="212"/>
    </location>
</feature>
<keyword evidence="3" id="KW-0238">DNA-binding</keyword>
<dbReference type="InterPro" id="IPR036390">
    <property type="entry name" value="WH_DNA-bd_sf"/>
</dbReference>
<dbReference type="InterPro" id="IPR057727">
    <property type="entry name" value="WCX_dom"/>
</dbReference>
<proteinExistence type="predicted"/>
<gene>
    <name evidence="3" type="ORF">SAMN02745191_0907</name>
</gene>
<dbReference type="Pfam" id="PF25583">
    <property type="entry name" value="WCX"/>
    <property type="match status" value="1"/>
</dbReference>
<dbReference type="OrthoDB" id="9815009at2"/>
<sequence>MNNSKLRLLYLYDLFKLYTSEEHPIKMPEIIDYLGDLNIQAERKSIYSDIEALKSWGLDILYSTSSPIGYFLSSSDFEMIEIKILIDAISSSEFLTKKKTTSLNQRLLTLLNKYDQEEVSKQILLSSKKFKNEQVYYTLDILQKAISTNMSIRFKYFDLIQNQERKYRRNAEFYSLIPYALLYENERYYCIGYSCKHDSFSHYRIDKMDAIELIDKTEKLRFNLQQYQATNFNMSIGQVETITLEVDESLISTVYDSFGQDIIIQKFANGIYTISLQTTSSLPFISWLLQFKTKIKVISPQSLVDEITLLLKDMLSYYTCN</sequence>
<feature type="domain" description="WCX" evidence="2">
    <location>
        <begin position="240"/>
        <end position="315"/>
    </location>
</feature>
<keyword evidence="4" id="KW-1185">Reference proteome</keyword>
<dbReference type="GO" id="GO:0003677">
    <property type="term" value="F:DNA binding"/>
    <property type="evidence" value="ECO:0007669"/>
    <property type="project" value="UniProtKB-KW"/>
</dbReference>
<dbReference type="EMBL" id="FUWY01000002">
    <property type="protein sequence ID" value="SJZ54560.1"/>
    <property type="molecule type" value="Genomic_DNA"/>
</dbReference>